<feature type="region of interest" description="Disordered" evidence="1">
    <location>
        <begin position="89"/>
        <end position="116"/>
    </location>
</feature>
<sequence length="418" mass="46638">MTDEGEALTVLICSCNMGNAEPTASSFGAWVPDDGDVKAMLLDTLYPVPSEIVPKNSPSKDAITVGNVPTEPGNFDVIVLGMQEATFDVDSKEMDSDEEAASRATEESKKKKKKKTKNPIKKAYKAVVCTTRTLVGSSDNTKEVYSVPELRRVINRDADRKSFSYFGDTHALHGLVKDRCPSYTTIVDYNRGQMRMMILVKTGLKDQVTDIDVDAENTGLVGVLANKGGIVSSITVRNTRLSFMTAHLEAHEGGKHYMNRNSNLAEILSGARVGPGHKYFDASLNSHHAFFCGDLNYRVVLPEKEIDQEEHKRIVRDMVEKEEWSALNDYDELGQALTKKECLNGFMTLPCHFPPTFKVTRQDGYAYNAKRTPSYTDRVLWKSADGFESNLSPICYEPCPDFITSDHKPFWCALKLEM</sequence>
<gene>
    <name evidence="3" type="ORF">DBRI1063_LOCUS19004</name>
</gene>
<feature type="compositionally biased region" description="Basic and acidic residues" evidence="1">
    <location>
        <begin position="89"/>
        <end position="109"/>
    </location>
</feature>
<name>A0A7S2END7_9STRA</name>
<dbReference type="InterPro" id="IPR000300">
    <property type="entry name" value="IPPc"/>
</dbReference>
<reference evidence="3" key="1">
    <citation type="submission" date="2021-01" db="EMBL/GenBank/DDBJ databases">
        <authorList>
            <person name="Corre E."/>
            <person name="Pelletier E."/>
            <person name="Niang G."/>
            <person name="Scheremetjew M."/>
            <person name="Finn R."/>
            <person name="Kale V."/>
            <person name="Holt S."/>
            <person name="Cochrane G."/>
            <person name="Meng A."/>
            <person name="Brown T."/>
            <person name="Cohen L."/>
        </authorList>
    </citation>
    <scope>NUCLEOTIDE SEQUENCE</scope>
    <source>
        <strain evidence="3">Pop2</strain>
    </source>
</reference>
<dbReference type="Pfam" id="PF22669">
    <property type="entry name" value="Exo_endo_phos2"/>
    <property type="match status" value="1"/>
</dbReference>
<dbReference type="GO" id="GO:0046856">
    <property type="term" value="P:phosphatidylinositol dephosphorylation"/>
    <property type="evidence" value="ECO:0007669"/>
    <property type="project" value="InterPro"/>
</dbReference>
<dbReference type="PANTHER" id="PTHR11200">
    <property type="entry name" value="INOSITOL 5-PHOSPHATASE"/>
    <property type="match status" value="1"/>
</dbReference>
<proteinExistence type="predicted"/>
<dbReference type="SUPFAM" id="SSF56219">
    <property type="entry name" value="DNase I-like"/>
    <property type="match status" value="1"/>
</dbReference>
<evidence type="ECO:0000259" key="2">
    <source>
        <dbReference type="SMART" id="SM00128"/>
    </source>
</evidence>
<protein>
    <recommendedName>
        <fullName evidence="2">Inositol polyphosphate-related phosphatase domain-containing protein</fullName>
    </recommendedName>
</protein>
<accession>A0A7S2END7</accession>
<dbReference type="InterPro" id="IPR046985">
    <property type="entry name" value="IP5"/>
</dbReference>
<evidence type="ECO:0000256" key="1">
    <source>
        <dbReference type="SAM" id="MobiDB-lite"/>
    </source>
</evidence>
<organism evidence="3">
    <name type="scientific">Ditylum brightwellii</name>
    <dbReference type="NCBI Taxonomy" id="49249"/>
    <lineage>
        <taxon>Eukaryota</taxon>
        <taxon>Sar</taxon>
        <taxon>Stramenopiles</taxon>
        <taxon>Ochrophyta</taxon>
        <taxon>Bacillariophyta</taxon>
        <taxon>Mediophyceae</taxon>
        <taxon>Lithodesmiophycidae</taxon>
        <taxon>Lithodesmiales</taxon>
        <taxon>Lithodesmiaceae</taxon>
        <taxon>Ditylum</taxon>
    </lineage>
</organism>
<dbReference type="GO" id="GO:0004439">
    <property type="term" value="F:phosphatidylinositol-4,5-bisphosphate 5-phosphatase activity"/>
    <property type="evidence" value="ECO:0007669"/>
    <property type="project" value="TreeGrafter"/>
</dbReference>
<dbReference type="SMART" id="SM00128">
    <property type="entry name" value="IPPc"/>
    <property type="match status" value="1"/>
</dbReference>
<evidence type="ECO:0000313" key="3">
    <source>
        <dbReference type="EMBL" id="CAD9345726.1"/>
    </source>
</evidence>
<dbReference type="EMBL" id="HBGN01029466">
    <property type="protein sequence ID" value="CAD9345726.1"/>
    <property type="molecule type" value="Transcribed_RNA"/>
</dbReference>
<feature type="domain" description="Inositol polyphosphate-related phosphatase" evidence="2">
    <location>
        <begin position="125"/>
        <end position="418"/>
    </location>
</feature>
<dbReference type="Gene3D" id="3.60.10.10">
    <property type="entry name" value="Endonuclease/exonuclease/phosphatase"/>
    <property type="match status" value="1"/>
</dbReference>
<dbReference type="InterPro" id="IPR036691">
    <property type="entry name" value="Endo/exonu/phosph_ase_sf"/>
</dbReference>
<dbReference type="AlphaFoldDB" id="A0A7S2END7"/>
<dbReference type="PANTHER" id="PTHR11200:SF275">
    <property type="entry name" value="LD06095P"/>
    <property type="match status" value="1"/>
</dbReference>